<sequence length="271" mass="30519">MHPWLENSCAVIGTMVNRKIHAEQLTRDHKINDQAISELKSKHPDDPNIVSRTIGDAYLKRPEFMLHESFPKFKKVPKPCTSGVPSAEPEMFTRVLTENDKFLIFASVGLWEFLSNEQAAEIVQKNPRNGVAKRLLNSALAEAANRRNVTYMDIQAAALGHDNMSRRSFHDDISVIVLFLAKKLFLRRRVHNLSYICSFDTPLPSDFARSGLIASRLKDCIKKRFKLGSLHASSSQIQGPRTPLAQNTQTPVVEGSQTQRRLGQSSQAQSR</sequence>
<evidence type="ECO:0000313" key="4">
    <source>
        <dbReference type="EMBL" id="AES81281.1"/>
    </source>
</evidence>
<dbReference type="EMBL" id="CM001223">
    <property type="protein sequence ID" value="AES81281.1"/>
    <property type="molecule type" value="Genomic_DNA"/>
</dbReference>
<gene>
    <name evidence="4" type="ordered locus">MTR_7g090540</name>
    <name evidence="3" type="ORF">MtrDRAFT_AC158502g4v2</name>
</gene>
<dbReference type="STRING" id="3880.Q2HRH8"/>
<dbReference type="Gene3D" id="3.60.40.10">
    <property type="entry name" value="PPM-type phosphatase domain"/>
    <property type="match status" value="1"/>
</dbReference>
<evidence type="ECO:0000313" key="5">
    <source>
        <dbReference type="EnsemblPlants" id="AES81281"/>
    </source>
</evidence>
<protein>
    <submittedName>
        <fullName evidence="4">Catalytic/protein phosphatase type 2C</fullName>
    </submittedName>
    <submittedName>
        <fullName evidence="3">Protein phosphatase 2C-like</fullName>
    </submittedName>
</protein>
<dbReference type="GO" id="GO:0004722">
    <property type="term" value="F:protein serine/threonine phosphatase activity"/>
    <property type="evidence" value="ECO:0000318"/>
    <property type="project" value="GO_Central"/>
</dbReference>
<dbReference type="Proteomes" id="UP000002051">
    <property type="component" value="Unassembled WGS sequence"/>
</dbReference>
<dbReference type="InterPro" id="IPR001932">
    <property type="entry name" value="PPM-type_phosphatase-like_dom"/>
</dbReference>
<dbReference type="EnsemblPlants" id="AES81281">
    <property type="protein sequence ID" value="AES81281"/>
    <property type="gene ID" value="MTR_7g090540"/>
</dbReference>
<keyword evidence="6" id="KW-1185">Reference proteome</keyword>
<reference evidence="4 6" key="4">
    <citation type="journal article" date="2014" name="BMC Genomics">
        <title>An improved genome release (version Mt4.0) for the model legume Medicago truncatula.</title>
        <authorList>
            <person name="Tang H."/>
            <person name="Krishnakumar V."/>
            <person name="Bidwell S."/>
            <person name="Rosen B."/>
            <person name="Chan A."/>
            <person name="Zhou S."/>
            <person name="Gentzbittel L."/>
            <person name="Childs K.L."/>
            <person name="Yandell M."/>
            <person name="Gundlach H."/>
            <person name="Mayer K.F."/>
            <person name="Schwartz D.C."/>
            <person name="Town C.D."/>
        </authorList>
    </citation>
    <scope>GENOME REANNOTATION</scope>
    <source>
        <strain evidence="5 6">cv. Jemalong A17</strain>
    </source>
</reference>
<dbReference type="CDD" id="cd00143">
    <property type="entry name" value="PP2Cc"/>
    <property type="match status" value="1"/>
</dbReference>
<accession>Q2HRH8</accession>
<dbReference type="OMA" id="NESINRQ"/>
<reference evidence="3" key="2">
    <citation type="submission" date="2007-03" db="EMBL/GenBank/DDBJ databases">
        <authorList>
            <consortium name="The International Medicago Genome Annotation Group"/>
        </authorList>
    </citation>
    <scope>NUCLEOTIDE SEQUENCE</scope>
</reference>
<name>Q2HRH8_MEDTR</name>
<dbReference type="AlphaFoldDB" id="Q2HRH8"/>
<evidence type="ECO:0000313" key="6">
    <source>
        <dbReference type="Proteomes" id="UP000002051"/>
    </source>
</evidence>
<organism evidence="3">
    <name type="scientific">Medicago truncatula</name>
    <name type="common">Barrel medic</name>
    <name type="synonym">Medicago tribuloides</name>
    <dbReference type="NCBI Taxonomy" id="3880"/>
    <lineage>
        <taxon>Eukaryota</taxon>
        <taxon>Viridiplantae</taxon>
        <taxon>Streptophyta</taxon>
        <taxon>Embryophyta</taxon>
        <taxon>Tracheophyta</taxon>
        <taxon>Spermatophyta</taxon>
        <taxon>Magnoliopsida</taxon>
        <taxon>eudicotyledons</taxon>
        <taxon>Gunneridae</taxon>
        <taxon>Pentapetalae</taxon>
        <taxon>rosids</taxon>
        <taxon>fabids</taxon>
        <taxon>Fabales</taxon>
        <taxon>Fabaceae</taxon>
        <taxon>Papilionoideae</taxon>
        <taxon>50 kb inversion clade</taxon>
        <taxon>NPAAA clade</taxon>
        <taxon>Hologalegina</taxon>
        <taxon>IRL clade</taxon>
        <taxon>Trifolieae</taxon>
        <taxon>Medicago</taxon>
    </lineage>
</organism>
<evidence type="ECO:0000256" key="1">
    <source>
        <dbReference type="SAM" id="MobiDB-lite"/>
    </source>
</evidence>
<dbReference type="PaxDb" id="3880-AES81281"/>
<dbReference type="PANTHER" id="PTHR47992">
    <property type="entry name" value="PROTEIN PHOSPHATASE"/>
    <property type="match status" value="1"/>
</dbReference>
<dbReference type="SUPFAM" id="SSF81606">
    <property type="entry name" value="PP2C-like"/>
    <property type="match status" value="1"/>
</dbReference>
<dbReference type="PROSITE" id="PS51746">
    <property type="entry name" value="PPM_2"/>
    <property type="match status" value="1"/>
</dbReference>
<reference evidence="5" key="5">
    <citation type="submission" date="2015-04" db="UniProtKB">
        <authorList>
            <consortium name="EnsemblPlants"/>
        </authorList>
    </citation>
    <scope>IDENTIFICATION</scope>
    <source>
        <strain evidence="5">cv. Jemalong A17</strain>
    </source>
</reference>
<proteinExistence type="predicted"/>
<dbReference type="InterPro" id="IPR036457">
    <property type="entry name" value="PPM-type-like_dom_sf"/>
</dbReference>
<feature type="region of interest" description="Disordered" evidence="1">
    <location>
        <begin position="232"/>
        <end position="271"/>
    </location>
</feature>
<evidence type="ECO:0000259" key="2">
    <source>
        <dbReference type="PROSITE" id="PS51746"/>
    </source>
</evidence>
<dbReference type="eggNOG" id="KOG0700">
    <property type="taxonomic scope" value="Eukaryota"/>
</dbReference>
<dbReference type="InterPro" id="IPR015655">
    <property type="entry name" value="PP2C"/>
</dbReference>
<evidence type="ECO:0000313" key="3">
    <source>
        <dbReference type="EMBL" id="ABD33295.1"/>
    </source>
</evidence>
<dbReference type="GO" id="GO:1902531">
    <property type="term" value="P:regulation of intracellular signal transduction"/>
    <property type="evidence" value="ECO:0000318"/>
    <property type="project" value="GO_Central"/>
</dbReference>
<dbReference type="HOGENOM" id="CLU_1028064_0_0_1"/>
<feature type="domain" description="PPM-type phosphatase" evidence="2">
    <location>
        <begin position="1"/>
        <end position="180"/>
    </location>
</feature>
<reference evidence="4 6" key="3">
    <citation type="journal article" date="2011" name="Nature">
        <title>The Medicago genome provides insight into the evolution of rhizobial symbioses.</title>
        <authorList>
            <person name="Young N.D."/>
            <person name="Debelle F."/>
            <person name="Oldroyd G.E."/>
            <person name="Geurts R."/>
            <person name="Cannon S.B."/>
            <person name="Udvardi M.K."/>
            <person name="Benedito V.A."/>
            <person name="Mayer K.F."/>
            <person name="Gouzy J."/>
            <person name="Schoof H."/>
            <person name="Van de Peer Y."/>
            <person name="Proost S."/>
            <person name="Cook D.R."/>
            <person name="Meyers B.C."/>
            <person name="Spannagl M."/>
            <person name="Cheung F."/>
            <person name="De Mita S."/>
            <person name="Krishnakumar V."/>
            <person name="Gundlach H."/>
            <person name="Zhou S."/>
            <person name="Mudge J."/>
            <person name="Bharti A.K."/>
            <person name="Murray J.D."/>
            <person name="Naoumkina M.A."/>
            <person name="Rosen B."/>
            <person name="Silverstein K.A."/>
            <person name="Tang H."/>
            <person name="Rombauts S."/>
            <person name="Zhao P.X."/>
            <person name="Zhou P."/>
            <person name="Barbe V."/>
            <person name="Bardou P."/>
            <person name="Bechner M."/>
            <person name="Bellec A."/>
            <person name="Berger A."/>
            <person name="Berges H."/>
            <person name="Bidwell S."/>
            <person name="Bisseling T."/>
            <person name="Choisne N."/>
            <person name="Couloux A."/>
            <person name="Denny R."/>
            <person name="Deshpande S."/>
            <person name="Dai X."/>
            <person name="Doyle J.J."/>
            <person name="Dudez A.M."/>
            <person name="Farmer A.D."/>
            <person name="Fouteau S."/>
            <person name="Franken C."/>
            <person name="Gibelin C."/>
            <person name="Gish J."/>
            <person name="Goldstein S."/>
            <person name="Gonzalez A.J."/>
            <person name="Green P.J."/>
            <person name="Hallab A."/>
            <person name="Hartog M."/>
            <person name="Hua A."/>
            <person name="Humphray S.J."/>
            <person name="Jeong D.H."/>
            <person name="Jing Y."/>
            <person name="Jocker A."/>
            <person name="Kenton S.M."/>
            <person name="Kim D.J."/>
            <person name="Klee K."/>
            <person name="Lai H."/>
            <person name="Lang C."/>
            <person name="Lin S."/>
            <person name="Macmil S.L."/>
            <person name="Magdelenat G."/>
            <person name="Matthews L."/>
            <person name="McCorrison J."/>
            <person name="Monaghan E.L."/>
            <person name="Mun J.H."/>
            <person name="Najar F.Z."/>
            <person name="Nicholson C."/>
            <person name="Noirot C."/>
            <person name="O'Bleness M."/>
            <person name="Paule C.R."/>
            <person name="Poulain J."/>
            <person name="Prion F."/>
            <person name="Qin B."/>
            <person name="Qu C."/>
            <person name="Retzel E.F."/>
            <person name="Riddle C."/>
            <person name="Sallet E."/>
            <person name="Samain S."/>
            <person name="Samson N."/>
            <person name="Sanders I."/>
            <person name="Saurat O."/>
            <person name="Scarpelli C."/>
            <person name="Schiex T."/>
            <person name="Segurens B."/>
            <person name="Severin A.J."/>
            <person name="Sherrier D.J."/>
            <person name="Shi R."/>
            <person name="Sims S."/>
            <person name="Singer S.R."/>
            <person name="Sinharoy S."/>
            <person name="Sterck L."/>
            <person name="Viollet A."/>
            <person name="Wang B.B."/>
            <person name="Wang K."/>
            <person name="Wang M."/>
            <person name="Wang X."/>
            <person name="Warfsmann J."/>
            <person name="Weissenbach J."/>
            <person name="White D.D."/>
            <person name="White J.D."/>
            <person name="Wiley G.B."/>
            <person name="Wincker P."/>
            <person name="Xing Y."/>
            <person name="Yang L."/>
            <person name="Yao Z."/>
            <person name="Ying F."/>
            <person name="Zhai J."/>
            <person name="Zhou L."/>
            <person name="Zuber A."/>
            <person name="Denarie J."/>
            <person name="Dixon R.A."/>
            <person name="May G.D."/>
            <person name="Schwartz D.C."/>
            <person name="Rogers J."/>
            <person name="Quetier F."/>
            <person name="Town C.D."/>
            <person name="Roe B.A."/>
        </authorList>
    </citation>
    <scope>NUCLEOTIDE SEQUENCE [LARGE SCALE GENOMIC DNA]</scope>
    <source>
        <strain evidence="4">A17</strain>
        <strain evidence="5 6">cv. Jemalong A17</strain>
    </source>
</reference>
<reference evidence="3" key="1">
    <citation type="submission" date="2005-05" db="EMBL/GenBank/DDBJ databases">
        <authorList>
            <person name="Town C.D."/>
        </authorList>
    </citation>
    <scope>NUCLEOTIDE SEQUENCE</scope>
</reference>
<dbReference type="Pfam" id="PF00481">
    <property type="entry name" value="PP2C"/>
    <property type="match status" value="1"/>
</dbReference>
<dbReference type="EMBL" id="AC158502">
    <property type="protein sequence ID" value="ABD33295.1"/>
    <property type="molecule type" value="Genomic_DNA"/>
</dbReference>